<evidence type="ECO:0000313" key="3">
    <source>
        <dbReference type="Proteomes" id="UP000035579"/>
    </source>
</evidence>
<evidence type="ECO:0000313" key="1">
    <source>
        <dbReference type="EMBL" id="AKJ01686.1"/>
    </source>
</evidence>
<dbReference type="EMBL" id="QUMU01000003">
    <property type="protein sequence ID" value="REG34500.1"/>
    <property type="molecule type" value="Genomic_DNA"/>
</dbReference>
<dbReference type="KEGG" id="age:AA314_03312"/>
<evidence type="ECO:0000313" key="4">
    <source>
        <dbReference type="Proteomes" id="UP000256345"/>
    </source>
</evidence>
<dbReference type="AlphaFoldDB" id="A0AAC8Q6X3"/>
<evidence type="ECO:0000313" key="2">
    <source>
        <dbReference type="EMBL" id="REG34500.1"/>
    </source>
</evidence>
<protein>
    <submittedName>
        <fullName evidence="1">Uncharacterized protein</fullName>
    </submittedName>
</protein>
<keyword evidence="4" id="KW-1185">Reference proteome</keyword>
<dbReference type="Proteomes" id="UP000256345">
    <property type="component" value="Unassembled WGS sequence"/>
</dbReference>
<dbReference type="Proteomes" id="UP000035579">
    <property type="component" value="Chromosome"/>
</dbReference>
<gene>
    <name evidence="1" type="ORF">AA314_03312</name>
    <name evidence="2" type="ORF">ATI61_103400</name>
</gene>
<sequence length="47" mass="5065">MLTRTLELDGPVHSMEIPDEVLATVETWMDGPGRAALGKGERVARAS</sequence>
<accession>A0AAC8Q6X3</accession>
<dbReference type="RefSeq" id="WP_156349863.1">
    <property type="nucleotide sequence ID" value="NZ_CP011509.1"/>
</dbReference>
<organism evidence="1 3">
    <name type="scientific">Archangium gephyra</name>
    <dbReference type="NCBI Taxonomy" id="48"/>
    <lineage>
        <taxon>Bacteria</taxon>
        <taxon>Pseudomonadati</taxon>
        <taxon>Myxococcota</taxon>
        <taxon>Myxococcia</taxon>
        <taxon>Myxococcales</taxon>
        <taxon>Cystobacterineae</taxon>
        <taxon>Archangiaceae</taxon>
        <taxon>Archangium</taxon>
    </lineage>
</organism>
<dbReference type="EMBL" id="CP011509">
    <property type="protein sequence ID" value="AKJ01686.1"/>
    <property type="molecule type" value="Genomic_DNA"/>
</dbReference>
<proteinExistence type="predicted"/>
<reference evidence="1 3" key="1">
    <citation type="submission" date="2015-05" db="EMBL/GenBank/DDBJ databases">
        <title>Genome assembly of Archangium gephyra DSM 2261.</title>
        <authorList>
            <person name="Sharma G."/>
            <person name="Subramanian S."/>
        </authorList>
    </citation>
    <scope>NUCLEOTIDE SEQUENCE [LARGE SCALE GENOMIC DNA]</scope>
    <source>
        <strain evidence="1 3">DSM 2261</strain>
    </source>
</reference>
<name>A0AAC8Q6X3_9BACT</name>
<reference evidence="2 4" key="2">
    <citation type="submission" date="2018-08" db="EMBL/GenBank/DDBJ databases">
        <title>Genomic Encyclopedia of Archaeal and Bacterial Type Strains, Phase II (KMG-II): from individual species to whole genera.</title>
        <authorList>
            <person name="Goeker M."/>
        </authorList>
    </citation>
    <scope>NUCLEOTIDE SEQUENCE [LARGE SCALE GENOMIC DNA]</scope>
    <source>
        <strain evidence="2 4">DSM 2261</strain>
    </source>
</reference>